<dbReference type="OrthoDB" id="6779785at2759"/>
<gene>
    <name evidence="2" type="ORF">AWC38_SpisGene22663</name>
</gene>
<evidence type="ECO:0000313" key="2">
    <source>
        <dbReference type="EMBL" id="PFX13267.1"/>
    </source>
</evidence>
<dbReference type="Proteomes" id="UP000225706">
    <property type="component" value="Unassembled WGS sequence"/>
</dbReference>
<organism evidence="2 3">
    <name type="scientific">Stylophora pistillata</name>
    <name type="common">Smooth cauliflower coral</name>
    <dbReference type="NCBI Taxonomy" id="50429"/>
    <lineage>
        <taxon>Eukaryota</taxon>
        <taxon>Metazoa</taxon>
        <taxon>Cnidaria</taxon>
        <taxon>Anthozoa</taxon>
        <taxon>Hexacorallia</taxon>
        <taxon>Scleractinia</taxon>
        <taxon>Astrocoeniina</taxon>
        <taxon>Pocilloporidae</taxon>
        <taxon>Stylophora</taxon>
    </lineage>
</organism>
<feature type="region of interest" description="Disordered" evidence="1">
    <location>
        <begin position="298"/>
        <end position="318"/>
    </location>
</feature>
<evidence type="ECO:0000256" key="1">
    <source>
        <dbReference type="SAM" id="MobiDB-lite"/>
    </source>
</evidence>
<accession>A0A2B4RA78</accession>
<feature type="compositionally biased region" description="Low complexity" evidence="1">
    <location>
        <begin position="302"/>
        <end position="311"/>
    </location>
</feature>
<dbReference type="AlphaFoldDB" id="A0A2B4RA78"/>
<proteinExistence type="predicted"/>
<keyword evidence="3" id="KW-1185">Reference proteome</keyword>
<comment type="caution">
    <text evidence="2">The sequence shown here is derived from an EMBL/GenBank/DDBJ whole genome shotgun (WGS) entry which is preliminary data.</text>
</comment>
<evidence type="ECO:0008006" key="4">
    <source>
        <dbReference type="Google" id="ProtNLM"/>
    </source>
</evidence>
<reference evidence="3" key="1">
    <citation type="journal article" date="2017" name="bioRxiv">
        <title>Comparative analysis of the genomes of Stylophora pistillata and Acropora digitifera provides evidence for extensive differences between species of corals.</title>
        <authorList>
            <person name="Voolstra C.R."/>
            <person name="Li Y."/>
            <person name="Liew Y.J."/>
            <person name="Baumgarten S."/>
            <person name="Zoccola D."/>
            <person name="Flot J.-F."/>
            <person name="Tambutte S."/>
            <person name="Allemand D."/>
            <person name="Aranda M."/>
        </authorList>
    </citation>
    <scope>NUCLEOTIDE SEQUENCE [LARGE SCALE GENOMIC DNA]</scope>
</reference>
<dbReference type="EMBL" id="LSMT01001021">
    <property type="protein sequence ID" value="PFX13267.1"/>
    <property type="molecule type" value="Genomic_DNA"/>
</dbReference>
<protein>
    <recommendedName>
        <fullName evidence="4">SAM domain-containing protein</fullName>
    </recommendedName>
</protein>
<feature type="non-terminal residue" evidence="2">
    <location>
        <position position="318"/>
    </location>
</feature>
<feature type="region of interest" description="Disordered" evidence="1">
    <location>
        <begin position="243"/>
        <end position="263"/>
    </location>
</feature>
<evidence type="ECO:0000313" key="3">
    <source>
        <dbReference type="Proteomes" id="UP000225706"/>
    </source>
</evidence>
<name>A0A2B4RA78_STYPI</name>
<sequence>MAERAETLETCSDLLKVCNFLQTRGVTQDIIESFKYEKMHVEAITQAKDNELLLLGLDKKGDILSLRNFVQKLSKESSNDEKRSKKMSLLHKVLENGKQKKSLRQQKDGKVLPKMQKVQLVWVHLDAEKQSFVSVRMDKGGGTREVEIELNADKDDIIGIAKSIFFTDGNSNFGPEQLMTFGLANFQHKDISTIKLSGVHLAFTLQRYVEKCKMCRVRLYLTSKINTLDDVSLLKPADHLKPASTSKLERKESGLNDDETKSRTLTKLEERRKIISEQDADYEESLATDKAKREKLMKEVQDVQQQNKLQQARLLRIP</sequence>